<keyword evidence="1 2" id="KW-0315">Glutamine amidotransferase</keyword>
<sequence>MSLLFAYSGVEAPLQQCLEGLAVPSKETVGSWGLGCYDGVDAQRVRDPLMAGLVAGFVERHASGCALLLSQQLAPQEPPAGLANCQPFARELMGCMHLFVMEGELAGLEDSRAYPTGVYTPIGETSAEHAFCVLMSRMRVLWQDDKPLPEVRLAVVSDFAARMRPLGLANFVYADSELLFAHGQGKPDDPQQPGLYLHQSEGAVRIASQAPGDAGWQGLEPGEVLVVRRGKVLERCAPFKLWSQQPD</sequence>
<dbReference type="Pfam" id="PF13230">
    <property type="entry name" value="GATase_4"/>
    <property type="match status" value="1"/>
</dbReference>
<reference evidence="2" key="1">
    <citation type="submission" date="2021-04" db="EMBL/GenBank/DDBJ databases">
        <title>Oceanospirillales bacteria with DddD are important DMSP degraders in coastal seawater.</title>
        <authorList>
            <person name="Liu J."/>
        </authorList>
    </citation>
    <scope>NUCLEOTIDE SEQUENCE</scope>
    <source>
        <strain evidence="2">D13-1</strain>
    </source>
</reference>
<dbReference type="InterPro" id="IPR026869">
    <property type="entry name" value="EgtC-like"/>
</dbReference>
<dbReference type="SUPFAM" id="SSF56235">
    <property type="entry name" value="N-terminal nucleophile aminohydrolases (Ntn hydrolases)"/>
    <property type="match status" value="1"/>
</dbReference>
<proteinExistence type="predicted"/>
<evidence type="ECO:0000313" key="2">
    <source>
        <dbReference type="EMBL" id="UTW13831.1"/>
    </source>
</evidence>
<organism evidence="2 3">
    <name type="scientific">Marinobacterium rhizophilum</name>
    <dbReference type="NCBI Taxonomy" id="420402"/>
    <lineage>
        <taxon>Bacteria</taxon>
        <taxon>Pseudomonadati</taxon>
        <taxon>Pseudomonadota</taxon>
        <taxon>Gammaproteobacteria</taxon>
        <taxon>Oceanospirillales</taxon>
        <taxon>Oceanospirillaceae</taxon>
        <taxon>Marinobacterium</taxon>
    </lineage>
</organism>
<dbReference type="Gene3D" id="3.60.20.10">
    <property type="entry name" value="Glutamine Phosphoribosylpyrophosphate, subunit 1, domain 1"/>
    <property type="match status" value="1"/>
</dbReference>
<accession>A0ABY5HN23</accession>
<dbReference type="InterPro" id="IPR029055">
    <property type="entry name" value="Ntn_hydrolases_N"/>
</dbReference>
<dbReference type="EMBL" id="CP073347">
    <property type="protein sequence ID" value="UTW13831.1"/>
    <property type="molecule type" value="Genomic_DNA"/>
</dbReference>
<protein>
    <submittedName>
        <fullName evidence="2">Class II glutamine amidotransferase</fullName>
    </submittedName>
</protein>
<keyword evidence="3" id="KW-1185">Reference proteome</keyword>
<gene>
    <name evidence="2" type="ORF">KDW95_09420</name>
</gene>
<name>A0ABY5HN23_9GAMM</name>
<evidence type="ECO:0000256" key="1">
    <source>
        <dbReference type="ARBA" id="ARBA00022962"/>
    </source>
</evidence>
<dbReference type="RefSeq" id="WP_255856022.1">
    <property type="nucleotide sequence ID" value="NZ_CP073347.1"/>
</dbReference>
<evidence type="ECO:0000313" key="3">
    <source>
        <dbReference type="Proteomes" id="UP001058461"/>
    </source>
</evidence>
<dbReference type="Proteomes" id="UP001058461">
    <property type="component" value="Chromosome"/>
</dbReference>